<dbReference type="AlphaFoldDB" id="A0A7G9YW62"/>
<feature type="binding site" evidence="11">
    <location>
        <position position="130"/>
    </location>
    <ligand>
        <name>S-adenosyl-L-methionine</name>
        <dbReference type="ChEBI" id="CHEBI:59789"/>
    </ligand>
</feature>
<dbReference type="InterPro" id="IPR013785">
    <property type="entry name" value="Aldolase_TIM"/>
</dbReference>
<dbReference type="SUPFAM" id="SSF102114">
    <property type="entry name" value="Radical SAM enzymes"/>
    <property type="match status" value="1"/>
</dbReference>
<evidence type="ECO:0000256" key="9">
    <source>
        <dbReference type="ARBA" id="ARBA00023239"/>
    </source>
</evidence>
<evidence type="ECO:0000256" key="11">
    <source>
        <dbReference type="HAMAP-Rule" id="MF_01225"/>
    </source>
</evidence>
<dbReference type="InterPro" id="IPR000385">
    <property type="entry name" value="MoaA_NifB_PqqE_Fe-S-bd_CS"/>
</dbReference>
<comment type="similarity">
    <text evidence="11">Belongs to the radical SAM superfamily. MoaA family.</text>
</comment>
<protein>
    <recommendedName>
        <fullName evidence="11">Probable GTP 3',8-cyclase</fullName>
        <ecNumber evidence="11">4.1.99.22</ecNumber>
    </recommendedName>
    <alternativeName>
        <fullName evidence="11">Molybdenum cofactor biosynthesis protein A</fullName>
    </alternativeName>
</protein>
<dbReference type="PANTHER" id="PTHR22960:SF0">
    <property type="entry name" value="MOLYBDENUM COFACTOR BIOSYNTHESIS PROTEIN 1"/>
    <property type="match status" value="1"/>
</dbReference>
<dbReference type="GO" id="GO:0046872">
    <property type="term" value="F:metal ion binding"/>
    <property type="evidence" value="ECO:0007669"/>
    <property type="project" value="UniProtKB-KW"/>
</dbReference>
<organism evidence="13">
    <name type="scientific">Candidatus Methanophagaceae archaeon ANME-1 ERB6</name>
    <dbReference type="NCBI Taxonomy" id="2759912"/>
    <lineage>
        <taxon>Archaea</taxon>
        <taxon>Methanobacteriati</taxon>
        <taxon>Methanobacteriota</taxon>
        <taxon>Stenosarchaea group</taxon>
        <taxon>Methanomicrobia</taxon>
        <taxon>Candidatus Methanophagales</taxon>
        <taxon>Candidatus Methanophagaceae</taxon>
    </lineage>
</organism>
<feature type="binding site" evidence="11">
    <location>
        <position position="31"/>
    </location>
    <ligand>
        <name>[4Fe-4S] cluster</name>
        <dbReference type="ChEBI" id="CHEBI:49883"/>
        <label>1</label>
        <note>4Fe-4S-S-AdoMet</note>
    </ligand>
</feature>
<keyword evidence="7 11" id="KW-0342">GTP-binding</keyword>
<dbReference type="GO" id="GO:0061798">
    <property type="term" value="F:GTP 3',8'-cyclase activity"/>
    <property type="evidence" value="ECO:0007669"/>
    <property type="project" value="UniProtKB-UniRule"/>
</dbReference>
<evidence type="ECO:0000256" key="2">
    <source>
        <dbReference type="ARBA" id="ARBA00022691"/>
    </source>
</evidence>
<dbReference type="NCBIfam" id="TIGR02668">
    <property type="entry name" value="moaA_archaeal"/>
    <property type="match status" value="1"/>
</dbReference>
<keyword evidence="3 11" id="KW-0479">Metal-binding</keyword>
<comment type="cofactor">
    <cofactor evidence="11">
        <name>[4Fe-4S] cluster</name>
        <dbReference type="ChEBI" id="CHEBI:49883"/>
    </cofactor>
    <text evidence="11">Binds 2 [4Fe-4S] clusters. Binds 1 [4Fe-4S] cluster coordinated with 3 cysteines and an exchangeable S-adenosyl-L-methionine and 1 [4Fe-4S] cluster coordinated with 3 cysteines and the GTP-derived substrate.</text>
</comment>
<feature type="binding site" evidence="11">
    <location>
        <position position="33"/>
    </location>
    <ligand>
        <name>S-adenosyl-L-methionine</name>
        <dbReference type="ChEBI" id="CHEBI:59789"/>
    </ligand>
</feature>
<evidence type="ECO:0000256" key="6">
    <source>
        <dbReference type="ARBA" id="ARBA00023014"/>
    </source>
</evidence>
<comment type="caution">
    <text evidence="11">Lacks conserved residue(s) required for the propagation of feature annotation.</text>
</comment>
<feature type="binding site" evidence="11">
    <location>
        <position position="81"/>
    </location>
    <ligand>
        <name>S-adenosyl-L-methionine</name>
        <dbReference type="ChEBI" id="CHEBI:59789"/>
    </ligand>
</feature>
<dbReference type="CDD" id="cd01335">
    <property type="entry name" value="Radical_SAM"/>
    <property type="match status" value="1"/>
</dbReference>
<feature type="binding site" evidence="11">
    <location>
        <begin position="280"/>
        <end position="282"/>
    </location>
    <ligand>
        <name>GTP</name>
        <dbReference type="ChEBI" id="CHEBI:37565"/>
    </ligand>
</feature>
<evidence type="ECO:0000256" key="3">
    <source>
        <dbReference type="ARBA" id="ARBA00022723"/>
    </source>
</evidence>
<keyword evidence="2 11" id="KW-0949">S-adenosyl-L-methionine</keyword>
<dbReference type="HAMAP" id="MF_01225_A">
    <property type="entry name" value="MoaA_A"/>
    <property type="match status" value="1"/>
</dbReference>
<feature type="binding site" evidence="11">
    <location>
        <position position="168"/>
    </location>
    <ligand>
        <name>GTP</name>
        <dbReference type="ChEBI" id="CHEBI:37565"/>
    </ligand>
</feature>
<keyword evidence="4 11" id="KW-0547">Nucleotide-binding</keyword>
<feature type="binding site" evidence="11">
    <location>
        <position position="292"/>
    </location>
    <ligand>
        <name>[4Fe-4S] cluster</name>
        <dbReference type="ChEBI" id="CHEBI:49883"/>
        <label>2</label>
        <note>4Fe-4S-substrate</note>
    </ligand>
</feature>
<evidence type="ECO:0000256" key="10">
    <source>
        <dbReference type="ARBA" id="ARBA00048697"/>
    </source>
</evidence>
<feature type="binding site" evidence="11">
    <location>
        <position position="278"/>
    </location>
    <ligand>
        <name>[4Fe-4S] cluster</name>
        <dbReference type="ChEBI" id="CHEBI:49883"/>
        <label>2</label>
        <note>4Fe-4S-substrate</note>
    </ligand>
</feature>
<keyword evidence="6 11" id="KW-0411">Iron-sulfur</keyword>
<keyword evidence="5 11" id="KW-0408">Iron</keyword>
<dbReference type="EMBL" id="MT631505">
    <property type="protein sequence ID" value="QNO52246.1"/>
    <property type="molecule type" value="Genomic_DNA"/>
</dbReference>
<feature type="binding site" evidence="11">
    <location>
        <position position="275"/>
    </location>
    <ligand>
        <name>[4Fe-4S] cluster</name>
        <dbReference type="ChEBI" id="CHEBI:49883"/>
        <label>2</label>
        <note>4Fe-4S-substrate</note>
    </ligand>
</feature>
<reference evidence="13" key="1">
    <citation type="submission" date="2020-06" db="EMBL/GenBank/DDBJ databases">
        <title>Unique genomic features of the anaerobic methanotrophic archaea.</title>
        <authorList>
            <person name="Chadwick G.L."/>
            <person name="Skennerton C.T."/>
            <person name="Laso-Perez R."/>
            <person name="Leu A.O."/>
            <person name="Speth D.R."/>
            <person name="Yu H."/>
            <person name="Morgan-Lang C."/>
            <person name="Hatzenpichler R."/>
            <person name="Goudeau D."/>
            <person name="Malmstrom R."/>
            <person name="Brazelton W.J."/>
            <person name="Woyke T."/>
            <person name="Hallam S.J."/>
            <person name="Tyson G.W."/>
            <person name="Wegener G."/>
            <person name="Boetius A."/>
            <person name="Orphan V."/>
        </authorList>
    </citation>
    <scope>NUCLEOTIDE SEQUENCE</scope>
</reference>
<evidence type="ECO:0000256" key="4">
    <source>
        <dbReference type="ARBA" id="ARBA00022741"/>
    </source>
</evidence>
<dbReference type="GO" id="GO:0005525">
    <property type="term" value="F:GTP binding"/>
    <property type="evidence" value="ECO:0007669"/>
    <property type="project" value="UniProtKB-UniRule"/>
</dbReference>
<dbReference type="SMART" id="SM00729">
    <property type="entry name" value="Elp3"/>
    <property type="match status" value="1"/>
</dbReference>
<evidence type="ECO:0000256" key="1">
    <source>
        <dbReference type="ARBA" id="ARBA00022485"/>
    </source>
</evidence>
<evidence type="ECO:0000259" key="12">
    <source>
        <dbReference type="PROSITE" id="PS51918"/>
    </source>
</evidence>
<dbReference type="GO" id="GO:0006777">
    <property type="term" value="P:Mo-molybdopterin cofactor biosynthetic process"/>
    <property type="evidence" value="ECO:0007669"/>
    <property type="project" value="UniProtKB-UniRule"/>
</dbReference>
<comment type="function">
    <text evidence="11">Catalyzes the cyclization of GTP to (8S)-3',8-cyclo-7,8-dihydroguanosine 5'-triphosphate.</text>
</comment>
<keyword evidence="8 11" id="KW-0501">Molybdenum cofactor biosynthesis</keyword>
<dbReference type="SFLD" id="SFLDG01386">
    <property type="entry name" value="main_SPASM_domain-containing"/>
    <property type="match status" value="1"/>
</dbReference>
<dbReference type="Gene3D" id="3.20.20.70">
    <property type="entry name" value="Aldolase class I"/>
    <property type="match status" value="1"/>
</dbReference>
<feature type="domain" description="Radical SAM core" evidence="12">
    <location>
        <begin position="11"/>
        <end position="262"/>
    </location>
</feature>
<dbReference type="Pfam" id="PF04055">
    <property type="entry name" value="Radical_SAM"/>
    <property type="match status" value="1"/>
</dbReference>
<dbReference type="InterPro" id="IPR058240">
    <property type="entry name" value="rSAM_sf"/>
</dbReference>
<dbReference type="UniPathway" id="UPA00344"/>
<keyword evidence="9 11" id="KW-0456">Lyase</keyword>
<dbReference type="PANTHER" id="PTHR22960">
    <property type="entry name" value="MOLYBDOPTERIN COFACTOR SYNTHESIS PROTEIN A"/>
    <property type="match status" value="1"/>
</dbReference>
<dbReference type="NCBIfam" id="NF001199">
    <property type="entry name" value="PRK00164.2-1"/>
    <property type="match status" value="1"/>
</dbReference>
<dbReference type="GO" id="GO:0051539">
    <property type="term" value="F:4 iron, 4 sulfur cluster binding"/>
    <property type="evidence" value="ECO:0007669"/>
    <property type="project" value="UniProtKB-UniRule"/>
</dbReference>
<name>A0A7G9YW62_9EURY</name>
<feature type="binding site" evidence="11">
    <location>
        <position position="77"/>
    </location>
    <ligand>
        <name>GTP</name>
        <dbReference type="ChEBI" id="CHEBI:37565"/>
    </ligand>
</feature>
<feature type="binding site" evidence="11">
    <location>
        <position position="20"/>
    </location>
    <ligand>
        <name>GTP</name>
        <dbReference type="ChEBI" id="CHEBI:37565"/>
    </ligand>
</feature>
<dbReference type="GO" id="GO:0061799">
    <property type="term" value="F:cyclic pyranopterin monophosphate synthase activity"/>
    <property type="evidence" value="ECO:0007669"/>
    <property type="project" value="TreeGrafter"/>
</dbReference>
<keyword evidence="1 11" id="KW-0004">4Fe-4S</keyword>
<feature type="binding site" evidence="11">
    <location>
        <position position="34"/>
    </location>
    <ligand>
        <name>[4Fe-4S] cluster</name>
        <dbReference type="ChEBI" id="CHEBI:49883"/>
        <label>1</label>
        <note>4Fe-4S-S-AdoMet</note>
    </ligand>
</feature>
<evidence type="ECO:0000256" key="5">
    <source>
        <dbReference type="ARBA" id="ARBA00023004"/>
    </source>
</evidence>
<dbReference type="Pfam" id="PF06463">
    <property type="entry name" value="Mob_synth_C"/>
    <property type="match status" value="1"/>
</dbReference>
<dbReference type="PROSITE" id="PS51918">
    <property type="entry name" value="RADICAL_SAM"/>
    <property type="match status" value="1"/>
</dbReference>
<dbReference type="GO" id="GO:1904047">
    <property type="term" value="F:S-adenosyl-L-methionine binding"/>
    <property type="evidence" value="ECO:0007669"/>
    <property type="project" value="UniProtKB-UniRule"/>
</dbReference>
<dbReference type="PROSITE" id="PS01305">
    <property type="entry name" value="MOAA_NIFB_PQQE"/>
    <property type="match status" value="1"/>
</dbReference>
<dbReference type="SFLD" id="SFLDG01383">
    <property type="entry name" value="cyclic_pyranopterin_phosphate"/>
    <property type="match status" value="1"/>
</dbReference>
<sequence length="334" mass="37655">MTNKKQRLIDDYGREIRSLRFSITNRCNLNCIYCHCEGEERVKEISADKIAKREISAEFIIAIARVASDYFDIRRIKFSGGEPLMRADLADIVQGMRDIEDNISVTTNGVFLGKYAQALADAGLDRVNISLDSINEEKYDFITCSRNNLHSVIDGIHSAIDAGLTPVKLNMVLLNGINEDEVVAMMDFVRGCNKRGAGGKGEGESVILQLIELIPSFGAEPLTMSNYTVDFSKLESELKSKASAIKTRRLQHRRKYFVDGVEVEVVHPIANTEFCANCSRLRITSDGKIKPCLLRNDNLVPIESVDEKHIRSRLKLAMQYREPFFDMNSDNHKI</sequence>
<comment type="pathway">
    <text evidence="11">Cofactor biosynthesis; molybdopterin biosynthesis.</text>
</comment>
<evidence type="ECO:0000256" key="7">
    <source>
        <dbReference type="ARBA" id="ARBA00023134"/>
    </source>
</evidence>
<dbReference type="InterPro" id="IPR010505">
    <property type="entry name" value="MoaA_twitch"/>
</dbReference>
<dbReference type="InterPro" id="IPR040064">
    <property type="entry name" value="MoaA-like"/>
</dbReference>
<dbReference type="EC" id="4.1.99.22" evidence="11"/>
<feature type="binding site" evidence="11">
    <location>
        <position position="106"/>
    </location>
    <ligand>
        <name>GTP</name>
        <dbReference type="ChEBI" id="CHEBI:37565"/>
    </ligand>
</feature>
<gene>
    <name evidence="11 13" type="primary">moaA</name>
    <name evidence="13" type="ORF">BPDGFPMF_00005</name>
</gene>
<accession>A0A7G9YW62</accession>
<proteinExistence type="inferred from homology"/>
<evidence type="ECO:0000256" key="8">
    <source>
        <dbReference type="ARBA" id="ARBA00023150"/>
    </source>
</evidence>
<dbReference type="SFLD" id="SFLDS00029">
    <property type="entry name" value="Radical_SAM"/>
    <property type="match status" value="1"/>
</dbReference>
<dbReference type="SFLD" id="SFLDG01067">
    <property type="entry name" value="SPASM/twitch_domain_containing"/>
    <property type="match status" value="1"/>
</dbReference>
<feature type="binding site" evidence="11">
    <location>
        <position position="27"/>
    </location>
    <ligand>
        <name>[4Fe-4S] cluster</name>
        <dbReference type="ChEBI" id="CHEBI:49883"/>
        <label>1</label>
        <note>4Fe-4S-S-AdoMet</note>
    </ligand>
</feature>
<dbReference type="InterPro" id="IPR013485">
    <property type="entry name" value="MoaA_arc"/>
</dbReference>
<dbReference type="InterPro" id="IPR007197">
    <property type="entry name" value="rSAM"/>
</dbReference>
<dbReference type="InterPro" id="IPR006638">
    <property type="entry name" value="Elp3/MiaA/NifB-like_rSAM"/>
</dbReference>
<dbReference type="InterPro" id="IPR050105">
    <property type="entry name" value="MoCo_biosynth_MoaA/MoaC"/>
</dbReference>
<evidence type="ECO:0000313" key="13">
    <source>
        <dbReference type="EMBL" id="QNO52246.1"/>
    </source>
</evidence>
<comment type="catalytic activity">
    <reaction evidence="10 11">
        <text>GTP + AH2 + S-adenosyl-L-methionine = (8S)-3',8-cyclo-7,8-dihydroguanosine 5'-triphosphate + 5'-deoxyadenosine + L-methionine + A + H(+)</text>
        <dbReference type="Rhea" id="RHEA:49576"/>
        <dbReference type="ChEBI" id="CHEBI:13193"/>
        <dbReference type="ChEBI" id="CHEBI:15378"/>
        <dbReference type="ChEBI" id="CHEBI:17319"/>
        <dbReference type="ChEBI" id="CHEBI:17499"/>
        <dbReference type="ChEBI" id="CHEBI:37565"/>
        <dbReference type="ChEBI" id="CHEBI:57844"/>
        <dbReference type="ChEBI" id="CHEBI:59789"/>
        <dbReference type="ChEBI" id="CHEBI:131766"/>
        <dbReference type="EC" id="4.1.99.22"/>
    </reaction>
</comment>